<feature type="region of interest" description="Disordered" evidence="1">
    <location>
        <begin position="81"/>
        <end position="110"/>
    </location>
</feature>
<feature type="region of interest" description="Disordered" evidence="1">
    <location>
        <begin position="354"/>
        <end position="385"/>
    </location>
</feature>
<dbReference type="EMBL" id="JANQDX010000018">
    <property type="protein sequence ID" value="KAL0906103.1"/>
    <property type="molecule type" value="Genomic_DNA"/>
</dbReference>
<proteinExistence type="predicted"/>
<dbReference type="AlphaFoldDB" id="A0ABD0U2L3"/>
<accession>A0ABD0U2L3</accession>
<evidence type="ECO:0000256" key="1">
    <source>
        <dbReference type="SAM" id="MobiDB-lite"/>
    </source>
</evidence>
<keyword evidence="3" id="KW-1185">Reference proteome</keyword>
<protein>
    <submittedName>
        <fullName evidence="2">Uncharacterized protein</fullName>
    </submittedName>
</protein>
<organism evidence="2 3">
    <name type="scientific">Dendrobium thyrsiflorum</name>
    <name type="common">Pinecone-like raceme dendrobium</name>
    <name type="synonym">Orchid</name>
    <dbReference type="NCBI Taxonomy" id="117978"/>
    <lineage>
        <taxon>Eukaryota</taxon>
        <taxon>Viridiplantae</taxon>
        <taxon>Streptophyta</taxon>
        <taxon>Embryophyta</taxon>
        <taxon>Tracheophyta</taxon>
        <taxon>Spermatophyta</taxon>
        <taxon>Magnoliopsida</taxon>
        <taxon>Liliopsida</taxon>
        <taxon>Asparagales</taxon>
        <taxon>Orchidaceae</taxon>
        <taxon>Epidendroideae</taxon>
        <taxon>Malaxideae</taxon>
        <taxon>Dendrobiinae</taxon>
        <taxon>Dendrobium</taxon>
    </lineage>
</organism>
<feature type="region of interest" description="Disordered" evidence="1">
    <location>
        <begin position="981"/>
        <end position="1017"/>
    </location>
</feature>
<dbReference type="PANTHER" id="PTHR36892">
    <property type="entry name" value="OS01G0201800 PROTEIN"/>
    <property type="match status" value="1"/>
</dbReference>
<gene>
    <name evidence="2" type="ORF">M5K25_024567</name>
</gene>
<sequence>MAAASDRFSIRDYAAKMRIVDLAKSWPFIGEKDEKPTLPPISICRFRWWTDDLSSARYAADAAEIKAAEAEKTNEKPDEMIELHLPNSPPTATSKKTTEEEEYLRSPKVKTRMPKKRSIVELFASAPQIETVDQSMNGKDGDGENKEEEEKVMKRKRKGKRRKGAIKMEIRTLKKEKVCQPKKISRHSMLLHDLVNKKALRKTAKGVVESKKFVKVKSLQNKHLLQTPNLISMNQKVIKKLPIHSILKNKNRFSSATKTRKIKNANTVEFIKRCCKPTRHVTFSEKDDILGHGNNCSSINLPQFKSLCKIFSDVLTKSSVMNNSRKVHDLPAANDGTQGVNATEEDINAGVVERIDESSSQKNQSSDSLGNVNHRKLVNSSNSSCSRTEKASMAIMIDLNQGTETSNDIDCFNPSKENLLPCYTSSGDLDFKDTTNKKGSITSTEFHLQGLPMISPAFTTTTEKNFVSASNATALLTTMKNPSPHSSTSCLIACNERNEMKCCHHIPENQSGHLCSSEDFLSNDFGYSVGSNKFRGSAFLPNLVPTSKSTCTGEDFISLPLNKQGEFFQMHPETKFDFASNHGFYANNQVVHNITANPLKVMKEKILDAASYQNDQLDWCQNQYHPTRERIFTEFIGPERVCIQNNEAVKGNYELLHSHANKTKLYFHDGNICDATPDFFKTVDLQQKCNSTCQFEPVVQPTIRLMGQNIVVVGGNRDWYSSILPEKYISKERTLPEFVANACGSSTGSVLKVSDSSSNFYQTTEHLEPKFGSHIGDHGSENLSRKNIISTTGNSVFKVDVDSNALPHKAFFNKTGKIIENSISGEETSRHQYYPTIASYEHNIQQNSLLSSIHSNQSQGVSCGTFVAPQPQVRYNIHENSLQPVQIQTSEEPPQWLIQAMRQKRNQLSSSPYSDQTELSQPCRLSGTDLIPSLSPYNMPMVPFSVHNISPSKSPAFVQNSSQSSFISSVTVTNSISEGTKSTAIKNKERDESYSNSTGFNSPVDAHKYRKRPAASDDVFMRSAKRPYF</sequence>
<evidence type="ECO:0000313" key="2">
    <source>
        <dbReference type="EMBL" id="KAL0906103.1"/>
    </source>
</evidence>
<feature type="region of interest" description="Disordered" evidence="1">
    <location>
        <begin position="130"/>
        <end position="163"/>
    </location>
</feature>
<name>A0ABD0U2L3_DENTH</name>
<evidence type="ECO:0000313" key="3">
    <source>
        <dbReference type="Proteomes" id="UP001552299"/>
    </source>
</evidence>
<feature type="compositionally biased region" description="Basic and acidic residues" evidence="1">
    <location>
        <begin position="139"/>
        <end position="152"/>
    </location>
</feature>
<reference evidence="2 3" key="1">
    <citation type="journal article" date="2024" name="Plant Biotechnol. J.">
        <title>Dendrobium thyrsiflorum genome and its molecular insights into genes involved in important horticultural traits.</title>
        <authorList>
            <person name="Chen B."/>
            <person name="Wang J.Y."/>
            <person name="Zheng P.J."/>
            <person name="Li K.L."/>
            <person name="Liang Y.M."/>
            <person name="Chen X.F."/>
            <person name="Zhang C."/>
            <person name="Zhao X."/>
            <person name="He X."/>
            <person name="Zhang G.Q."/>
            <person name="Liu Z.J."/>
            <person name="Xu Q."/>
        </authorList>
    </citation>
    <scope>NUCLEOTIDE SEQUENCE [LARGE SCALE GENOMIC DNA]</scope>
    <source>
        <strain evidence="2">GZMU011</strain>
    </source>
</reference>
<dbReference type="Proteomes" id="UP001552299">
    <property type="component" value="Unassembled WGS sequence"/>
</dbReference>
<dbReference type="PANTHER" id="PTHR36892:SF1">
    <property type="entry name" value="OS05G0518200 PROTEIN"/>
    <property type="match status" value="1"/>
</dbReference>
<comment type="caution">
    <text evidence="2">The sequence shown here is derived from an EMBL/GenBank/DDBJ whole genome shotgun (WGS) entry which is preliminary data.</text>
</comment>
<feature type="compositionally biased region" description="Basic residues" evidence="1">
    <location>
        <begin position="153"/>
        <end position="163"/>
    </location>
</feature>